<organism evidence="3 4">
    <name type="scientific">Methylobacterium thuringiense</name>
    <dbReference type="NCBI Taxonomy" id="1003091"/>
    <lineage>
        <taxon>Bacteria</taxon>
        <taxon>Pseudomonadati</taxon>
        <taxon>Pseudomonadota</taxon>
        <taxon>Alphaproteobacteria</taxon>
        <taxon>Hyphomicrobiales</taxon>
        <taxon>Methylobacteriaceae</taxon>
        <taxon>Methylobacterium</taxon>
    </lineage>
</organism>
<evidence type="ECO:0000256" key="1">
    <source>
        <dbReference type="SAM" id="MobiDB-lite"/>
    </source>
</evidence>
<reference evidence="3" key="2">
    <citation type="submission" date="2021-08" db="EMBL/GenBank/DDBJ databases">
        <authorList>
            <person name="Tani A."/>
            <person name="Ola A."/>
            <person name="Ogura Y."/>
            <person name="Katsura K."/>
            <person name="Hayashi T."/>
        </authorList>
    </citation>
    <scope>NUCLEOTIDE SEQUENCE</scope>
    <source>
        <strain evidence="3">DSM 23674</strain>
    </source>
</reference>
<evidence type="ECO:0000256" key="2">
    <source>
        <dbReference type="SAM" id="SignalP"/>
    </source>
</evidence>
<accession>A0ABQ4TFP9</accession>
<keyword evidence="2" id="KW-0732">Signal</keyword>
<feature type="signal peptide" evidence="2">
    <location>
        <begin position="1"/>
        <end position="23"/>
    </location>
</feature>
<protein>
    <submittedName>
        <fullName evidence="3">Uncharacterized protein</fullName>
    </submittedName>
</protein>
<name>A0ABQ4TFP9_9HYPH</name>
<proteinExistence type="predicted"/>
<reference evidence="3" key="1">
    <citation type="journal article" date="2021" name="Front. Microbiol.">
        <title>Comprehensive Comparative Genomics and Phenotyping of Methylobacterium Species.</title>
        <authorList>
            <person name="Alessa O."/>
            <person name="Ogura Y."/>
            <person name="Fujitani Y."/>
            <person name="Takami H."/>
            <person name="Hayashi T."/>
            <person name="Sahin N."/>
            <person name="Tani A."/>
        </authorList>
    </citation>
    <scope>NUCLEOTIDE SEQUENCE</scope>
    <source>
        <strain evidence="3">DSM 23674</strain>
    </source>
</reference>
<comment type="caution">
    <text evidence="3">The sequence shown here is derived from an EMBL/GenBank/DDBJ whole genome shotgun (WGS) entry which is preliminary data.</text>
</comment>
<gene>
    <name evidence="3" type="ORF">EKPJFOCH_0054</name>
</gene>
<dbReference type="RefSeq" id="WP_147817335.1">
    <property type="nucleotide sequence ID" value="NZ_BPRA01000001.1"/>
</dbReference>
<evidence type="ECO:0000313" key="3">
    <source>
        <dbReference type="EMBL" id="GJE53589.1"/>
    </source>
</evidence>
<keyword evidence="4" id="KW-1185">Reference proteome</keyword>
<evidence type="ECO:0000313" key="4">
    <source>
        <dbReference type="Proteomes" id="UP001055101"/>
    </source>
</evidence>
<feature type="region of interest" description="Disordered" evidence="1">
    <location>
        <begin position="49"/>
        <end position="99"/>
    </location>
</feature>
<feature type="compositionally biased region" description="Polar residues" evidence="1">
    <location>
        <begin position="76"/>
        <end position="85"/>
    </location>
</feature>
<dbReference type="EMBL" id="BPRA01000001">
    <property type="protein sequence ID" value="GJE53589.1"/>
    <property type="molecule type" value="Genomic_DNA"/>
</dbReference>
<feature type="chain" id="PRO_5046301458" evidence="2">
    <location>
        <begin position="24"/>
        <end position="99"/>
    </location>
</feature>
<sequence>MRIILPFAASVVFGAVIATAAHAAPALPQPDLIRGDTVTVVDWSPSTSHWDHHFHSHQDPMRYREQTEAERRMQRGETQVRNPNWTGYRPYGGKRVGRY</sequence>
<feature type="compositionally biased region" description="Basic and acidic residues" evidence="1">
    <location>
        <begin position="49"/>
        <end position="75"/>
    </location>
</feature>
<dbReference type="Proteomes" id="UP001055101">
    <property type="component" value="Unassembled WGS sequence"/>
</dbReference>